<accession>A0A9W9ZC72</accession>
<protein>
    <submittedName>
        <fullName evidence="1">Uncharacterized protein</fullName>
    </submittedName>
</protein>
<name>A0A9W9ZC72_9CNID</name>
<keyword evidence="2" id="KW-1185">Reference proteome</keyword>
<organism evidence="1 2">
    <name type="scientific">Desmophyllum pertusum</name>
    <dbReference type="NCBI Taxonomy" id="174260"/>
    <lineage>
        <taxon>Eukaryota</taxon>
        <taxon>Metazoa</taxon>
        <taxon>Cnidaria</taxon>
        <taxon>Anthozoa</taxon>
        <taxon>Hexacorallia</taxon>
        <taxon>Scleractinia</taxon>
        <taxon>Caryophylliina</taxon>
        <taxon>Caryophylliidae</taxon>
        <taxon>Desmophyllum</taxon>
    </lineage>
</organism>
<reference evidence="1" key="1">
    <citation type="submission" date="2023-01" db="EMBL/GenBank/DDBJ databases">
        <title>Genome assembly of the deep-sea coral Lophelia pertusa.</title>
        <authorList>
            <person name="Herrera S."/>
            <person name="Cordes E."/>
        </authorList>
    </citation>
    <scope>NUCLEOTIDE SEQUENCE</scope>
    <source>
        <strain evidence="1">USNM1676648</strain>
        <tissue evidence="1">Polyp</tissue>
    </source>
</reference>
<comment type="caution">
    <text evidence="1">The sequence shown here is derived from an EMBL/GenBank/DDBJ whole genome shotgun (WGS) entry which is preliminary data.</text>
</comment>
<evidence type="ECO:0000313" key="2">
    <source>
        <dbReference type="Proteomes" id="UP001163046"/>
    </source>
</evidence>
<dbReference type="OrthoDB" id="5973217at2759"/>
<proteinExistence type="predicted"/>
<dbReference type="AlphaFoldDB" id="A0A9W9ZC72"/>
<evidence type="ECO:0000313" key="1">
    <source>
        <dbReference type="EMBL" id="KAJ7377903.1"/>
    </source>
</evidence>
<dbReference type="Proteomes" id="UP001163046">
    <property type="component" value="Unassembled WGS sequence"/>
</dbReference>
<sequence length="170" mass="19620">MLRSDSEGLISGRPILHAEGQFVVCHYSPSQYVPCRKIGRRHFKEILRRATGFENCDKVNFEIHKKEKSSRIDEFEMISLSDSCTEEESCTRHVYNKTGTHKDDQKTTTTTAAAATTTTTAALHRIATLDFPGRRRIRPHRDIYRSERSFYLTGHYRKVSKSCINDYIDS</sequence>
<dbReference type="EMBL" id="MU826371">
    <property type="protein sequence ID" value="KAJ7377903.1"/>
    <property type="molecule type" value="Genomic_DNA"/>
</dbReference>
<gene>
    <name evidence="1" type="ORF">OS493_025797</name>
</gene>